<keyword evidence="5 6" id="KW-0472">Membrane</keyword>
<keyword evidence="8" id="KW-1185">Reference proteome</keyword>
<dbReference type="Proteomes" id="UP001595616">
    <property type="component" value="Unassembled WGS sequence"/>
</dbReference>
<evidence type="ECO:0000256" key="1">
    <source>
        <dbReference type="ARBA" id="ARBA00004651"/>
    </source>
</evidence>
<keyword evidence="3 6" id="KW-0812">Transmembrane</keyword>
<dbReference type="PANTHER" id="PTHR33529:SF8">
    <property type="entry name" value="PERMEASE, YJGP_YJGQ FAMILY"/>
    <property type="match status" value="1"/>
</dbReference>
<evidence type="ECO:0000256" key="4">
    <source>
        <dbReference type="ARBA" id="ARBA00022989"/>
    </source>
</evidence>
<evidence type="ECO:0000313" key="8">
    <source>
        <dbReference type="Proteomes" id="UP001595616"/>
    </source>
</evidence>
<evidence type="ECO:0000256" key="5">
    <source>
        <dbReference type="ARBA" id="ARBA00023136"/>
    </source>
</evidence>
<feature type="transmembrane region" description="Helical" evidence="6">
    <location>
        <begin position="100"/>
        <end position="123"/>
    </location>
</feature>
<feature type="transmembrane region" description="Helical" evidence="6">
    <location>
        <begin position="60"/>
        <end position="79"/>
    </location>
</feature>
<dbReference type="EMBL" id="JBHRYQ010000001">
    <property type="protein sequence ID" value="MFC3811048.1"/>
    <property type="molecule type" value="Genomic_DNA"/>
</dbReference>
<gene>
    <name evidence="7" type="ORF">ACFOOI_10315</name>
</gene>
<comment type="caution">
    <text evidence="7">The sequence shown here is derived from an EMBL/GenBank/DDBJ whole genome shotgun (WGS) entry which is preliminary data.</text>
</comment>
<dbReference type="PANTHER" id="PTHR33529">
    <property type="entry name" value="SLR0882 PROTEIN-RELATED"/>
    <property type="match status" value="1"/>
</dbReference>
<evidence type="ECO:0000256" key="6">
    <source>
        <dbReference type="SAM" id="Phobius"/>
    </source>
</evidence>
<dbReference type="RefSeq" id="WP_379837705.1">
    <property type="nucleotide sequence ID" value="NZ_JBHRYQ010000001.1"/>
</dbReference>
<comment type="subcellular location">
    <subcellularLocation>
        <location evidence="1">Cell membrane</location>
        <topology evidence="1">Multi-pass membrane protein</topology>
    </subcellularLocation>
</comment>
<name>A0ABV7YYN3_9BACT</name>
<keyword evidence="4 6" id="KW-1133">Transmembrane helix</keyword>
<keyword evidence="2" id="KW-1003">Cell membrane</keyword>
<proteinExistence type="predicted"/>
<dbReference type="InterPro" id="IPR005495">
    <property type="entry name" value="LptG/LptF_permease"/>
</dbReference>
<protein>
    <submittedName>
        <fullName evidence="7">LptF/LptG family permease</fullName>
    </submittedName>
</protein>
<evidence type="ECO:0000256" key="3">
    <source>
        <dbReference type="ARBA" id="ARBA00022692"/>
    </source>
</evidence>
<evidence type="ECO:0000313" key="7">
    <source>
        <dbReference type="EMBL" id="MFC3811048.1"/>
    </source>
</evidence>
<dbReference type="Pfam" id="PF03739">
    <property type="entry name" value="LptF_LptG"/>
    <property type="match status" value="1"/>
</dbReference>
<feature type="transmembrane region" description="Helical" evidence="6">
    <location>
        <begin position="12"/>
        <end position="33"/>
    </location>
</feature>
<reference evidence="8" key="1">
    <citation type="journal article" date="2019" name="Int. J. Syst. Evol. Microbiol.">
        <title>The Global Catalogue of Microorganisms (GCM) 10K type strain sequencing project: providing services to taxonomists for standard genome sequencing and annotation.</title>
        <authorList>
            <consortium name="The Broad Institute Genomics Platform"/>
            <consortium name="The Broad Institute Genome Sequencing Center for Infectious Disease"/>
            <person name="Wu L."/>
            <person name="Ma J."/>
        </authorList>
    </citation>
    <scope>NUCLEOTIDE SEQUENCE [LARGE SCALE GENOMIC DNA]</scope>
    <source>
        <strain evidence="8">CECT 7956</strain>
    </source>
</reference>
<feature type="transmembrane region" description="Helical" evidence="6">
    <location>
        <begin position="338"/>
        <end position="359"/>
    </location>
</feature>
<evidence type="ECO:0000256" key="2">
    <source>
        <dbReference type="ARBA" id="ARBA00022475"/>
    </source>
</evidence>
<accession>A0ABV7YYN3</accession>
<feature type="transmembrane region" description="Helical" evidence="6">
    <location>
        <begin position="280"/>
        <end position="298"/>
    </location>
</feature>
<feature type="transmembrane region" description="Helical" evidence="6">
    <location>
        <begin position="305"/>
        <end position="326"/>
    </location>
</feature>
<organism evidence="7 8">
    <name type="scientific">Lacihabitans lacunae</name>
    <dbReference type="NCBI Taxonomy" id="1028214"/>
    <lineage>
        <taxon>Bacteria</taxon>
        <taxon>Pseudomonadati</taxon>
        <taxon>Bacteroidota</taxon>
        <taxon>Cytophagia</taxon>
        <taxon>Cytophagales</taxon>
        <taxon>Leadbetterellaceae</taxon>
        <taxon>Lacihabitans</taxon>
    </lineage>
</organism>
<sequence length="361" mass="41179">MKILDKYLFKKFLTTYVFAVFVIVLVIVVIDFVEKNDDFIEHNAVTKDILLLYYANLAPYWANYISPLMIFISTVFFTAKLASHTEIIAILSSGTSFRRLMYPYILGASVVAVFSFLMVGWILPRANKIRIAFENEFIHEKYYFNDRDLHMAVEKDVYAYLSSYDTQSKTAYDVTLEKIVDNKLVEKLYARRGTYVDSLKTWQLYDYKIRKLGILKDDLTFSSGTTPLDSAINMFPSDFDNANNVHETMTIPQLQAKIDLINSRGAEGVEIFQIEYYQRFATPFAVIILSLMGLIVSARKARGGVGVQIAVGFVLAFVYILFYIMSKGIAESGNMPPLLAVWLPNIVFGSIATVMYFTVPR</sequence>